<comment type="caution">
    <text evidence="1">The sequence shown here is derived from an EMBL/GenBank/DDBJ whole genome shotgun (WGS) entry which is preliminary data.</text>
</comment>
<keyword evidence="2" id="KW-1185">Reference proteome</keyword>
<protein>
    <submittedName>
        <fullName evidence="1">Uncharacterized protein</fullName>
    </submittedName>
</protein>
<name>A0A4Y2L6I5_ARAVE</name>
<dbReference type="AlphaFoldDB" id="A0A4Y2L6I5"/>
<proteinExistence type="predicted"/>
<dbReference type="EMBL" id="BGPR01005352">
    <property type="protein sequence ID" value="GBN09417.1"/>
    <property type="molecule type" value="Genomic_DNA"/>
</dbReference>
<evidence type="ECO:0000313" key="2">
    <source>
        <dbReference type="Proteomes" id="UP000499080"/>
    </source>
</evidence>
<organism evidence="1 2">
    <name type="scientific">Araneus ventricosus</name>
    <name type="common">Orbweaver spider</name>
    <name type="synonym">Epeira ventricosa</name>
    <dbReference type="NCBI Taxonomy" id="182803"/>
    <lineage>
        <taxon>Eukaryota</taxon>
        <taxon>Metazoa</taxon>
        <taxon>Ecdysozoa</taxon>
        <taxon>Arthropoda</taxon>
        <taxon>Chelicerata</taxon>
        <taxon>Arachnida</taxon>
        <taxon>Araneae</taxon>
        <taxon>Araneomorphae</taxon>
        <taxon>Entelegynae</taxon>
        <taxon>Araneoidea</taxon>
        <taxon>Araneidae</taxon>
        <taxon>Araneus</taxon>
    </lineage>
</organism>
<evidence type="ECO:0000313" key="1">
    <source>
        <dbReference type="EMBL" id="GBN09417.1"/>
    </source>
</evidence>
<reference evidence="1 2" key="1">
    <citation type="journal article" date="2019" name="Sci. Rep.">
        <title>Orb-weaving spider Araneus ventricosus genome elucidates the spidroin gene catalogue.</title>
        <authorList>
            <person name="Kono N."/>
            <person name="Nakamura H."/>
            <person name="Ohtoshi R."/>
            <person name="Moran D.A.P."/>
            <person name="Shinohara A."/>
            <person name="Yoshida Y."/>
            <person name="Fujiwara M."/>
            <person name="Mori M."/>
            <person name="Tomita M."/>
            <person name="Arakawa K."/>
        </authorList>
    </citation>
    <scope>NUCLEOTIDE SEQUENCE [LARGE SCALE GENOMIC DNA]</scope>
</reference>
<dbReference type="Proteomes" id="UP000499080">
    <property type="component" value="Unassembled WGS sequence"/>
</dbReference>
<gene>
    <name evidence="1" type="ORF">AVEN_205291_1</name>
</gene>
<accession>A0A4Y2L6I5</accession>
<sequence length="143" mass="16384">MHKGMKGFLTSEHSYCWKDIWHCKYESPVDLYYISALLFKVFELITVSHLVQGSGSLGGMVKCAGEPFKRPFFRWRLLLQQGGPIELLQEAMSSILRYVAPTIYDFSPTVSGLLFYDYTDILHSKETELERNCLSLIRTGTCS</sequence>